<protein>
    <submittedName>
        <fullName evidence="2">Uncharacterized protein</fullName>
    </submittedName>
</protein>
<dbReference type="AlphaFoldDB" id="A0A8S3REQ9"/>
<dbReference type="InterPro" id="IPR005049">
    <property type="entry name" value="STL-like"/>
</dbReference>
<dbReference type="Pfam" id="PF03385">
    <property type="entry name" value="STELLO"/>
    <property type="match status" value="1"/>
</dbReference>
<keyword evidence="3" id="KW-1185">Reference proteome</keyword>
<dbReference type="OrthoDB" id="408493at2759"/>
<dbReference type="PANTHER" id="PTHR31362:SF0">
    <property type="entry name" value="EXOSTOSIN DOMAIN-CONTAINING PROTEIN-RELATED"/>
    <property type="match status" value="1"/>
</dbReference>
<keyword evidence="1" id="KW-0812">Transmembrane</keyword>
<organism evidence="2 3">
    <name type="scientific">Mytilus edulis</name>
    <name type="common">Blue mussel</name>
    <dbReference type="NCBI Taxonomy" id="6550"/>
    <lineage>
        <taxon>Eukaryota</taxon>
        <taxon>Metazoa</taxon>
        <taxon>Spiralia</taxon>
        <taxon>Lophotrochozoa</taxon>
        <taxon>Mollusca</taxon>
        <taxon>Bivalvia</taxon>
        <taxon>Autobranchia</taxon>
        <taxon>Pteriomorphia</taxon>
        <taxon>Mytilida</taxon>
        <taxon>Mytiloidea</taxon>
        <taxon>Mytilidae</taxon>
        <taxon>Mytilinae</taxon>
        <taxon>Mytilus</taxon>
    </lineage>
</organism>
<comment type="caution">
    <text evidence="2">The sequence shown here is derived from an EMBL/GenBank/DDBJ whole genome shotgun (WGS) entry which is preliminary data.</text>
</comment>
<reference evidence="2" key="1">
    <citation type="submission" date="2021-03" db="EMBL/GenBank/DDBJ databases">
        <authorList>
            <person name="Bekaert M."/>
        </authorList>
    </citation>
    <scope>NUCLEOTIDE SEQUENCE</scope>
</reference>
<accession>A0A8S3REQ9</accession>
<keyword evidence="1" id="KW-1133">Transmembrane helix</keyword>
<gene>
    <name evidence="2" type="ORF">MEDL_19613</name>
</gene>
<name>A0A8S3REQ9_MYTED</name>
<sequence length="768" mass="88781">MEWLTSLVDCKYCRRSRVQTTHRQTGRIVEEDGQEAGQLFENLNPPNMIRAMCSSSTCRKIAQTIWIPYIMCGFLLLYITYSPTNHIQIFQRQEIKLDNGVVEQYTTQTKSPIDEQRDHIVMGILSANGKQRFRDTQRKTWIKAMLRMQHILPFKITYKFLLDEPSSESIAENALNHDIVYLNVTNHGRAVKFGEKMYIWWKYVHTVYPDALLGGRIDDDAFLCVPQVFYRLDSIKSSNLYYGWRHGKSRQINRDNRVDEMFLFLGRDLMSSISKRHYCGQAKCKNKDDLIDIDFGDTSLAEWLSIYSDKVNFISDNDRIVQCGANSHAIYKKYLKPGFCLKQLVFHKSTYEMIELLQSYNDFAFMEKSKVEQSIKMDVSERTIISGVSGSIFSGDVVRKVPQFSIDKTTTLFSNESDAKICDNWAVVTTIHQPSNSVRNVAKHPSWCVVIVADVTTPSEDAYLKSVVNDENKSRVIYLSINRQKTLYPLLSEVIPVKHFGRKNIGYMYAIHHKAKYIWDFDDDNNGVFDLKEIERLTKGESVTVCNDKGSKLFNPYPYFGVSETRVWPRGFPLESIKDNKTIPQICDTKVSVKVGAIQCLANEQPDVDAIYRFTRNVPFNFSATKETHKPFVVPKQTFSPFNAQATLWTSSAFKYMALPISINGRVSDIWRSYIAQYFFYRSDLRLAFSVPYVVQERNIHSISGDFNAELDIYEKVGALFNLVMNLKDDNLVSVYENLYSRHFIEKSDLTFIKVWMETFLKVTGSNV</sequence>
<dbReference type="Proteomes" id="UP000683360">
    <property type="component" value="Unassembled WGS sequence"/>
</dbReference>
<keyword evidence="1" id="KW-0472">Membrane</keyword>
<dbReference type="PANTHER" id="PTHR31362">
    <property type="entry name" value="GLYCOSYLTRANSFERASE STELLO1-RELATED"/>
    <property type="match status" value="1"/>
</dbReference>
<dbReference type="EMBL" id="CAJPWZ010001018">
    <property type="protein sequence ID" value="CAG2205233.1"/>
    <property type="molecule type" value="Genomic_DNA"/>
</dbReference>
<evidence type="ECO:0000313" key="2">
    <source>
        <dbReference type="EMBL" id="CAG2205233.1"/>
    </source>
</evidence>
<evidence type="ECO:0000256" key="1">
    <source>
        <dbReference type="SAM" id="Phobius"/>
    </source>
</evidence>
<feature type="transmembrane region" description="Helical" evidence="1">
    <location>
        <begin position="61"/>
        <end position="81"/>
    </location>
</feature>
<proteinExistence type="predicted"/>
<evidence type="ECO:0000313" key="3">
    <source>
        <dbReference type="Proteomes" id="UP000683360"/>
    </source>
</evidence>